<keyword evidence="4" id="KW-1003">Cell membrane</keyword>
<dbReference type="PANTHER" id="PTHR44936:SF10">
    <property type="entry name" value="SENSOR PROTEIN RSTB"/>
    <property type="match status" value="1"/>
</dbReference>
<gene>
    <name evidence="13" type="ORF">CD943_05795</name>
</gene>
<accession>A0A1Z3LW61</accession>
<keyword evidence="9" id="KW-0067">ATP-binding</keyword>
<protein>
    <recommendedName>
        <fullName evidence="3">histidine kinase</fullName>
        <ecNumber evidence="3">2.7.13.3</ecNumber>
    </recommendedName>
</protein>
<evidence type="ECO:0000256" key="10">
    <source>
        <dbReference type="SAM" id="Phobius"/>
    </source>
</evidence>
<dbReference type="PANTHER" id="PTHR44936">
    <property type="entry name" value="SENSOR PROTEIN CREC"/>
    <property type="match status" value="1"/>
</dbReference>
<dbReference type="InterPro" id="IPR050980">
    <property type="entry name" value="2C_sensor_his_kinase"/>
</dbReference>
<dbReference type="Pfam" id="PF00512">
    <property type="entry name" value="HisKA"/>
    <property type="match status" value="1"/>
</dbReference>
<dbReference type="InterPro" id="IPR005467">
    <property type="entry name" value="His_kinase_dom"/>
</dbReference>
<evidence type="ECO:0000256" key="5">
    <source>
        <dbReference type="ARBA" id="ARBA00022553"/>
    </source>
</evidence>
<dbReference type="SUPFAM" id="SSF55874">
    <property type="entry name" value="ATPase domain of HSP90 chaperone/DNA topoisomerase II/histidine kinase"/>
    <property type="match status" value="1"/>
</dbReference>
<dbReference type="Gene3D" id="1.10.287.130">
    <property type="match status" value="1"/>
</dbReference>
<evidence type="ECO:0000313" key="13">
    <source>
        <dbReference type="EMBL" id="ASD26448.1"/>
    </source>
</evidence>
<evidence type="ECO:0000256" key="2">
    <source>
        <dbReference type="ARBA" id="ARBA00004651"/>
    </source>
</evidence>
<reference evidence="13 14" key="2">
    <citation type="submission" date="2017-06" db="EMBL/GenBank/DDBJ databases">
        <authorList>
            <person name="Kim H.J."/>
            <person name="Triplett B.A."/>
        </authorList>
    </citation>
    <scope>NUCLEOTIDE SEQUENCE [LARGE SCALE GENOMIC DNA]</scope>
    <source>
        <strain evidence="13 14">BZC3</strain>
    </source>
</reference>
<evidence type="ECO:0000256" key="1">
    <source>
        <dbReference type="ARBA" id="ARBA00000085"/>
    </source>
</evidence>
<dbReference type="RefSeq" id="WP_088410424.1">
    <property type="nucleotide sequence ID" value="NZ_CP021995.1"/>
</dbReference>
<dbReference type="InterPro" id="IPR036890">
    <property type="entry name" value="HATPase_C_sf"/>
</dbReference>
<evidence type="ECO:0000313" key="14">
    <source>
        <dbReference type="Proteomes" id="UP000197024"/>
    </source>
</evidence>
<keyword evidence="10" id="KW-1133">Transmembrane helix</keyword>
<dbReference type="Pfam" id="PF02518">
    <property type="entry name" value="HATPase_c"/>
    <property type="match status" value="1"/>
</dbReference>
<dbReference type="PROSITE" id="PS50885">
    <property type="entry name" value="HAMP"/>
    <property type="match status" value="1"/>
</dbReference>
<organism evidence="13 14">
    <name type="scientific">Brevundimonas diminuta</name>
    <name type="common">Pseudomonas diminuta</name>
    <dbReference type="NCBI Taxonomy" id="293"/>
    <lineage>
        <taxon>Bacteria</taxon>
        <taxon>Pseudomonadati</taxon>
        <taxon>Pseudomonadota</taxon>
        <taxon>Alphaproteobacteria</taxon>
        <taxon>Caulobacterales</taxon>
        <taxon>Caulobacteraceae</taxon>
        <taxon>Brevundimonas</taxon>
    </lineage>
</organism>
<dbReference type="CDD" id="cd00082">
    <property type="entry name" value="HisKA"/>
    <property type="match status" value="1"/>
</dbReference>
<evidence type="ECO:0000256" key="9">
    <source>
        <dbReference type="ARBA" id="ARBA00022840"/>
    </source>
</evidence>
<evidence type="ECO:0000256" key="3">
    <source>
        <dbReference type="ARBA" id="ARBA00012438"/>
    </source>
</evidence>
<reference evidence="13 14" key="1">
    <citation type="submission" date="2017-06" db="EMBL/GenBank/DDBJ databases">
        <title>Biodegradation of gentamicin by bacterial consortia AMQD4 in synthetic medium and raw gentamicin sewage.</title>
        <authorList>
            <person name="Chang H."/>
            <person name="Feng Y."/>
            <person name="Li Z."/>
            <person name="Xue J."/>
            <person name="Cheng D."/>
        </authorList>
    </citation>
    <scope>NUCLEOTIDE SEQUENCE [LARGE SCALE GENOMIC DNA]</scope>
    <source>
        <strain evidence="13 14">BZC3</strain>
    </source>
</reference>
<feature type="transmembrane region" description="Helical" evidence="10">
    <location>
        <begin position="162"/>
        <end position="183"/>
    </location>
</feature>
<keyword evidence="10" id="KW-0472">Membrane</keyword>
<evidence type="ECO:0000256" key="4">
    <source>
        <dbReference type="ARBA" id="ARBA00022475"/>
    </source>
</evidence>
<dbReference type="GO" id="GO:0000155">
    <property type="term" value="F:phosphorelay sensor kinase activity"/>
    <property type="evidence" value="ECO:0007669"/>
    <property type="project" value="InterPro"/>
</dbReference>
<dbReference type="SMART" id="SM00388">
    <property type="entry name" value="HisKA"/>
    <property type="match status" value="1"/>
</dbReference>
<dbReference type="STRING" id="293.GCA_000988015_02080"/>
<dbReference type="InterPro" id="IPR003661">
    <property type="entry name" value="HisK_dim/P_dom"/>
</dbReference>
<keyword evidence="5" id="KW-0597">Phosphoprotein</keyword>
<dbReference type="InterPro" id="IPR003660">
    <property type="entry name" value="HAMP_dom"/>
</dbReference>
<proteinExistence type="predicted"/>
<feature type="transmembrane region" description="Helical" evidence="10">
    <location>
        <begin position="12"/>
        <end position="34"/>
    </location>
</feature>
<feature type="domain" description="Histidine kinase" evidence="11">
    <location>
        <begin position="240"/>
        <end position="438"/>
    </location>
</feature>
<name>A0A1Z3LW61_BREDI</name>
<dbReference type="EC" id="2.7.13.3" evidence="3"/>
<evidence type="ECO:0000259" key="11">
    <source>
        <dbReference type="PROSITE" id="PS50109"/>
    </source>
</evidence>
<comment type="subcellular location">
    <subcellularLocation>
        <location evidence="2">Cell membrane</location>
        <topology evidence="2">Multi-pass membrane protein</topology>
    </subcellularLocation>
</comment>
<dbReference type="PROSITE" id="PS50109">
    <property type="entry name" value="HIS_KIN"/>
    <property type="match status" value="1"/>
</dbReference>
<dbReference type="Proteomes" id="UP000197024">
    <property type="component" value="Chromosome"/>
</dbReference>
<dbReference type="GO" id="GO:0005524">
    <property type="term" value="F:ATP binding"/>
    <property type="evidence" value="ECO:0007669"/>
    <property type="project" value="UniProtKB-KW"/>
</dbReference>
<keyword evidence="7" id="KW-0547">Nucleotide-binding</keyword>
<dbReference type="InterPro" id="IPR036097">
    <property type="entry name" value="HisK_dim/P_sf"/>
</dbReference>
<dbReference type="InterPro" id="IPR003594">
    <property type="entry name" value="HATPase_dom"/>
</dbReference>
<evidence type="ECO:0000259" key="12">
    <source>
        <dbReference type="PROSITE" id="PS50885"/>
    </source>
</evidence>
<dbReference type="EMBL" id="CP021995">
    <property type="protein sequence ID" value="ASD26448.1"/>
    <property type="molecule type" value="Genomic_DNA"/>
</dbReference>
<evidence type="ECO:0000256" key="6">
    <source>
        <dbReference type="ARBA" id="ARBA00022679"/>
    </source>
</evidence>
<evidence type="ECO:0000256" key="7">
    <source>
        <dbReference type="ARBA" id="ARBA00022741"/>
    </source>
</evidence>
<evidence type="ECO:0000256" key="8">
    <source>
        <dbReference type="ARBA" id="ARBA00022777"/>
    </source>
</evidence>
<dbReference type="GO" id="GO:0005886">
    <property type="term" value="C:plasma membrane"/>
    <property type="evidence" value="ECO:0007669"/>
    <property type="project" value="UniProtKB-SubCell"/>
</dbReference>
<dbReference type="AlphaFoldDB" id="A0A1Z3LW61"/>
<comment type="catalytic activity">
    <reaction evidence="1">
        <text>ATP + protein L-histidine = ADP + protein N-phospho-L-histidine.</text>
        <dbReference type="EC" id="2.7.13.3"/>
    </reaction>
</comment>
<sequence length="447" mass="46821">MSIRSLSIRTLAAGFTVAAILLSLTVAFVIALAFPAPPPARVTLAEAEAAVTGDAETGWRRCVVAAPPFKAAHEGQALVAQAGLAVLLDAEVRVRPLSPERAPAGGPSAPSGPPSERLKALLTSMALSPGMSFAPFEAAARQADGRWIVATPPSPWLTPQRLRMALAFLIAAAALMPLALWGAGRLTAPFQRLAEATRGDRRAAAFVGGPREAQEAARALDAMRDRLGEALKERTAIMAAVAHDLRTPLTGLRLRVEGLAATPREAAAADIARMERLIAQLLTYVRGEDAPWTIEPVDLADLAREMATRQVAMGRDVRLAADGEYLVNGDRDQLDRALSNLIDNAVLYGDRAEVAVMSEEGAVVCIIDDSGPGLPPDQLEAVFSPFHRLEASRSRATGGAGLGLAISRSIIERSGGGVVLGDRPEGGLRATVRLPRAAPALSDQGGA</sequence>
<dbReference type="PRINTS" id="PR00344">
    <property type="entry name" value="BCTRLSENSOR"/>
</dbReference>
<dbReference type="SUPFAM" id="SSF47384">
    <property type="entry name" value="Homodimeric domain of signal transducing histidine kinase"/>
    <property type="match status" value="1"/>
</dbReference>
<keyword evidence="6" id="KW-0808">Transferase</keyword>
<feature type="domain" description="HAMP" evidence="12">
    <location>
        <begin position="184"/>
        <end position="232"/>
    </location>
</feature>
<dbReference type="InterPro" id="IPR004358">
    <property type="entry name" value="Sig_transdc_His_kin-like_C"/>
</dbReference>
<dbReference type="SMART" id="SM00387">
    <property type="entry name" value="HATPase_c"/>
    <property type="match status" value="1"/>
</dbReference>
<keyword evidence="8" id="KW-0418">Kinase</keyword>
<dbReference type="Gene3D" id="3.30.565.10">
    <property type="entry name" value="Histidine kinase-like ATPase, C-terminal domain"/>
    <property type="match status" value="1"/>
</dbReference>
<keyword evidence="10" id="KW-0812">Transmembrane</keyword>